<dbReference type="Gramene" id="ESQ31114">
    <property type="protein sequence ID" value="ESQ31114"/>
    <property type="gene ID" value="EUTSA_v10005236mg"/>
</dbReference>
<sequence length="72" mass="8641">MNGIDYRRSLDHTKPVCTECSTWLNESLVTPCAVRRTRKILFFYYYCFTNYSHLPPNKKEKSKIKKAINHQR</sequence>
<proteinExistence type="predicted"/>
<accession>V4KIV7</accession>
<gene>
    <name evidence="1" type="ORF">EUTSA_v10005236mg</name>
</gene>
<reference evidence="1 2" key="1">
    <citation type="journal article" date="2013" name="Front. Plant Sci.">
        <title>The Reference Genome of the Halophytic Plant Eutrema salsugineum.</title>
        <authorList>
            <person name="Yang R."/>
            <person name="Jarvis D.E."/>
            <person name="Chen H."/>
            <person name="Beilstein M.A."/>
            <person name="Grimwood J."/>
            <person name="Jenkins J."/>
            <person name="Shu S."/>
            <person name="Prochnik S."/>
            <person name="Xin M."/>
            <person name="Ma C."/>
            <person name="Schmutz J."/>
            <person name="Wing R.A."/>
            <person name="Mitchell-Olds T."/>
            <person name="Schumaker K.S."/>
            <person name="Wang X."/>
        </authorList>
    </citation>
    <scope>NUCLEOTIDE SEQUENCE [LARGE SCALE GENOMIC DNA]</scope>
</reference>
<organism evidence="1 2">
    <name type="scientific">Eutrema salsugineum</name>
    <name type="common">Saltwater cress</name>
    <name type="synonym">Sisymbrium salsugineum</name>
    <dbReference type="NCBI Taxonomy" id="72664"/>
    <lineage>
        <taxon>Eukaryota</taxon>
        <taxon>Viridiplantae</taxon>
        <taxon>Streptophyta</taxon>
        <taxon>Embryophyta</taxon>
        <taxon>Tracheophyta</taxon>
        <taxon>Spermatophyta</taxon>
        <taxon>Magnoliopsida</taxon>
        <taxon>eudicotyledons</taxon>
        <taxon>Gunneridae</taxon>
        <taxon>Pentapetalae</taxon>
        <taxon>rosids</taxon>
        <taxon>malvids</taxon>
        <taxon>Brassicales</taxon>
        <taxon>Brassicaceae</taxon>
        <taxon>Eutremeae</taxon>
        <taxon>Eutrema</taxon>
    </lineage>
</organism>
<protein>
    <submittedName>
        <fullName evidence="1">Uncharacterized protein</fullName>
    </submittedName>
</protein>
<evidence type="ECO:0000313" key="1">
    <source>
        <dbReference type="EMBL" id="ESQ31114.1"/>
    </source>
</evidence>
<keyword evidence="2" id="KW-1185">Reference proteome</keyword>
<dbReference type="Proteomes" id="UP000030689">
    <property type="component" value="Unassembled WGS sequence"/>
</dbReference>
<dbReference type="EMBL" id="KI517748">
    <property type="protein sequence ID" value="ESQ31114.1"/>
    <property type="molecule type" value="Genomic_DNA"/>
</dbReference>
<dbReference type="AlphaFoldDB" id="V4KIV7"/>
<name>V4KIV7_EUTSA</name>
<evidence type="ECO:0000313" key="2">
    <source>
        <dbReference type="Proteomes" id="UP000030689"/>
    </source>
</evidence>
<dbReference type="KEGG" id="eus:EUTSA_v10005236mg"/>